<accession>A0AAU9XI91</accession>
<keyword evidence="3" id="KW-1185">Reference proteome</keyword>
<evidence type="ECO:0000259" key="1">
    <source>
        <dbReference type="PROSITE" id="PS50168"/>
    </source>
</evidence>
<dbReference type="Pfam" id="PF01335">
    <property type="entry name" value="DED"/>
    <property type="match status" value="1"/>
</dbReference>
<comment type="caution">
    <text evidence="2">The sequence shown here is derived from an EMBL/GenBank/DDBJ whole genome shotgun (WGS) entry which is preliminary data.</text>
</comment>
<gene>
    <name evidence="2" type="ORF">PMEA_00023859</name>
</gene>
<name>A0AAU9XI91_9CNID</name>
<feature type="domain" description="DED" evidence="1">
    <location>
        <begin position="5"/>
        <end position="58"/>
    </location>
</feature>
<dbReference type="Gene3D" id="1.10.533.10">
    <property type="entry name" value="Death Domain, Fas"/>
    <property type="match status" value="1"/>
</dbReference>
<dbReference type="Proteomes" id="UP001159428">
    <property type="component" value="Unassembled WGS sequence"/>
</dbReference>
<evidence type="ECO:0000313" key="2">
    <source>
        <dbReference type="EMBL" id="CAH3148393.1"/>
    </source>
</evidence>
<dbReference type="InterPro" id="IPR011029">
    <property type="entry name" value="DEATH-like_dom_sf"/>
</dbReference>
<proteinExistence type="predicted"/>
<dbReference type="SUPFAM" id="SSF47986">
    <property type="entry name" value="DEATH domain"/>
    <property type="match status" value="1"/>
</dbReference>
<dbReference type="InterPro" id="IPR001875">
    <property type="entry name" value="DED_dom"/>
</dbReference>
<dbReference type="GO" id="GO:0042981">
    <property type="term" value="P:regulation of apoptotic process"/>
    <property type="evidence" value="ECO:0007669"/>
    <property type="project" value="InterPro"/>
</dbReference>
<protein>
    <recommendedName>
        <fullName evidence="1">DED domain-containing protein</fullName>
    </recommendedName>
</protein>
<organism evidence="2 3">
    <name type="scientific">Pocillopora meandrina</name>
    <dbReference type="NCBI Taxonomy" id="46732"/>
    <lineage>
        <taxon>Eukaryota</taxon>
        <taxon>Metazoa</taxon>
        <taxon>Cnidaria</taxon>
        <taxon>Anthozoa</taxon>
        <taxon>Hexacorallia</taxon>
        <taxon>Scleractinia</taxon>
        <taxon>Astrocoeniina</taxon>
        <taxon>Pocilloporidae</taxon>
        <taxon>Pocillopora</taxon>
    </lineage>
</organism>
<dbReference type="AlphaFoldDB" id="A0AAU9XI91"/>
<sequence length="95" mass="11353">MFEIEYSDLLFEISSKIGVNQLERLVFMCRKQITKGSERTIQNALELFEKLEKWDKLGINRERNLKSRKCLIAQEVQFKAYSFFIGCLSWNRKIL</sequence>
<dbReference type="PROSITE" id="PS50168">
    <property type="entry name" value="DED"/>
    <property type="match status" value="1"/>
</dbReference>
<dbReference type="EMBL" id="CALNXJ010000044">
    <property type="protein sequence ID" value="CAH3148393.1"/>
    <property type="molecule type" value="Genomic_DNA"/>
</dbReference>
<evidence type="ECO:0000313" key="3">
    <source>
        <dbReference type="Proteomes" id="UP001159428"/>
    </source>
</evidence>
<reference evidence="2 3" key="1">
    <citation type="submission" date="2022-05" db="EMBL/GenBank/DDBJ databases">
        <authorList>
            <consortium name="Genoscope - CEA"/>
            <person name="William W."/>
        </authorList>
    </citation>
    <scope>NUCLEOTIDE SEQUENCE [LARGE SCALE GENOMIC DNA]</scope>
</reference>